<evidence type="ECO:0000313" key="2">
    <source>
        <dbReference type="EMBL" id="KVH96038.1"/>
    </source>
</evidence>
<keyword evidence="3" id="KW-1185">Reference proteome</keyword>
<protein>
    <submittedName>
        <fullName evidence="2">Uncharacterized protein</fullName>
    </submittedName>
</protein>
<evidence type="ECO:0000313" key="3">
    <source>
        <dbReference type="Proteomes" id="UP000243975"/>
    </source>
</evidence>
<feature type="region of interest" description="Disordered" evidence="1">
    <location>
        <begin position="65"/>
        <end position="86"/>
    </location>
</feature>
<proteinExistence type="predicted"/>
<gene>
    <name evidence="2" type="ORF">Ccrd_001881</name>
</gene>
<evidence type="ECO:0000256" key="1">
    <source>
        <dbReference type="SAM" id="MobiDB-lite"/>
    </source>
</evidence>
<organism evidence="2 3">
    <name type="scientific">Cynara cardunculus var. scolymus</name>
    <name type="common">Globe artichoke</name>
    <name type="synonym">Cynara scolymus</name>
    <dbReference type="NCBI Taxonomy" id="59895"/>
    <lineage>
        <taxon>Eukaryota</taxon>
        <taxon>Viridiplantae</taxon>
        <taxon>Streptophyta</taxon>
        <taxon>Embryophyta</taxon>
        <taxon>Tracheophyta</taxon>
        <taxon>Spermatophyta</taxon>
        <taxon>Magnoliopsida</taxon>
        <taxon>eudicotyledons</taxon>
        <taxon>Gunneridae</taxon>
        <taxon>Pentapetalae</taxon>
        <taxon>asterids</taxon>
        <taxon>campanulids</taxon>
        <taxon>Asterales</taxon>
        <taxon>Asteraceae</taxon>
        <taxon>Carduoideae</taxon>
        <taxon>Cardueae</taxon>
        <taxon>Carduinae</taxon>
        <taxon>Cynara</taxon>
    </lineage>
</organism>
<reference evidence="2 3" key="1">
    <citation type="journal article" date="2016" name="Sci. Rep.">
        <title>The genome sequence of the outbreeding globe artichoke constructed de novo incorporating a phase-aware low-pass sequencing strategy of F1 progeny.</title>
        <authorList>
            <person name="Scaglione D."/>
            <person name="Reyes-Chin-Wo S."/>
            <person name="Acquadro A."/>
            <person name="Froenicke L."/>
            <person name="Portis E."/>
            <person name="Beitel C."/>
            <person name="Tirone M."/>
            <person name="Mauro R."/>
            <person name="Lo Monaco A."/>
            <person name="Mauromicale G."/>
            <person name="Faccioli P."/>
            <person name="Cattivelli L."/>
            <person name="Rieseberg L."/>
            <person name="Michelmore R."/>
            <person name="Lanteri S."/>
        </authorList>
    </citation>
    <scope>NUCLEOTIDE SEQUENCE [LARGE SCALE GENOMIC DNA]</scope>
    <source>
        <strain evidence="2">2C</strain>
    </source>
</reference>
<dbReference type="Proteomes" id="UP000243975">
    <property type="component" value="Unassembled WGS sequence"/>
</dbReference>
<accession>A0A103XSE7</accession>
<dbReference type="EMBL" id="LEKV01004364">
    <property type="protein sequence ID" value="KVH96038.1"/>
    <property type="molecule type" value="Genomic_DNA"/>
</dbReference>
<dbReference type="Gramene" id="KVH96038">
    <property type="protein sequence ID" value="KVH96038"/>
    <property type="gene ID" value="Ccrd_001881"/>
</dbReference>
<dbReference type="AlphaFoldDB" id="A0A103XSE7"/>
<sequence>MAAALNIYWWYAAAANAPTNGPTQKIHCIYINPTKPSYSKRSTYLVIPHFFIVVNNSSTKAPSWVDPSSSNGYGGQMHHENSKPNWQWSQNLHKSTSFSARCTRNVRITCTPFRVSGREDSVNKDKGANNLSTKCSTLVVARCNGVGTTTQ</sequence>
<name>A0A103XSE7_CYNCS</name>
<comment type="caution">
    <text evidence="2">The sequence shown here is derived from an EMBL/GenBank/DDBJ whole genome shotgun (WGS) entry which is preliminary data.</text>
</comment>